<dbReference type="GO" id="GO:0004252">
    <property type="term" value="F:serine-type endopeptidase activity"/>
    <property type="evidence" value="ECO:0007669"/>
    <property type="project" value="InterPro"/>
</dbReference>
<dbReference type="PRINTS" id="PR00127">
    <property type="entry name" value="CLPPROTEASEP"/>
</dbReference>
<dbReference type="CDD" id="cd07017">
    <property type="entry name" value="S14_ClpP_2"/>
    <property type="match status" value="1"/>
</dbReference>
<dbReference type="Gene3D" id="3.90.226.10">
    <property type="entry name" value="2-enoyl-CoA Hydratase, Chain A, domain 1"/>
    <property type="match status" value="1"/>
</dbReference>
<dbReference type="GO" id="GO:0004176">
    <property type="term" value="F:ATP-dependent peptidase activity"/>
    <property type="evidence" value="ECO:0007669"/>
    <property type="project" value="InterPro"/>
</dbReference>
<comment type="caution">
    <text evidence="4">The sequence shown here is derived from an EMBL/GenBank/DDBJ whole genome shotgun (WGS) entry which is preliminary data.</text>
</comment>
<keyword evidence="3" id="KW-0812">Transmembrane</keyword>
<dbReference type="InterPro" id="IPR023562">
    <property type="entry name" value="ClpP/TepA"/>
</dbReference>
<reference evidence="4" key="1">
    <citation type="submission" date="2022-07" db="EMBL/GenBank/DDBJ databases">
        <title>Genome analysis of Parmales, a sister group of diatoms, reveals the evolutionary specialization of diatoms from phago-mixotrophs to photoautotrophs.</title>
        <authorList>
            <person name="Ban H."/>
            <person name="Sato S."/>
            <person name="Yoshikawa S."/>
            <person name="Kazumasa Y."/>
            <person name="Nakamura Y."/>
            <person name="Ichinomiya M."/>
            <person name="Saitoh K."/>
            <person name="Sato N."/>
            <person name="Blanc-Mathieu R."/>
            <person name="Endo H."/>
            <person name="Kuwata A."/>
            <person name="Ogata H."/>
        </authorList>
    </citation>
    <scope>NUCLEOTIDE SEQUENCE</scope>
</reference>
<dbReference type="GO" id="GO:0051117">
    <property type="term" value="F:ATPase binding"/>
    <property type="evidence" value="ECO:0007669"/>
    <property type="project" value="TreeGrafter"/>
</dbReference>
<dbReference type="PANTHER" id="PTHR10381">
    <property type="entry name" value="ATP-DEPENDENT CLP PROTEASE PROTEOLYTIC SUBUNIT"/>
    <property type="match status" value="1"/>
</dbReference>
<name>A0A9W6ZMY5_9STRA</name>
<dbReference type="EMBL" id="BRXZ01004672">
    <property type="protein sequence ID" value="GMH53454.1"/>
    <property type="molecule type" value="Genomic_DNA"/>
</dbReference>
<dbReference type="PANTHER" id="PTHR10381:SF6">
    <property type="entry name" value="ATP-DEPENDENT CLP PROTEASE PROTEOLYTIC SUBUNIT-RELATED PROTEIN 3, CHLOROPLASTIC"/>
    <property type="match status" value="1"/>
</dbReference>
<keyword evidence="3" id="KW-0472">Membrane</keyword>
<evidence type="ECO:0000313" key="5">
    <source>
        <dbReference type="Proteomes" id="UP001165082"/>
    </source>
</evidence>
<proteinExistence type="inferred from homology"/>
<evidence type="ECO:0000256" key="2">
    <source>
        <dbReference type="RuleBase" id="RU003567"/>
    </source>
</evidence>
<comment type="similarity">
    <text evidence="1 2">Belongs to the peptidase S14 family.</text>
</comment>
<keyword evidence="3" id="KW-1133">Transmembrane helix</keyword>
<dbReference type="OrthoDB" id="2017408at2759"/>
<evidence type="ECO:0000313" key="4">
    <source>
        <dbReference type="EMBL" id="GMH53454.1"/>
    </source>
</evidence>
<evidence type="ECO:0000256" key="3">
    <source>
        <dbReference type="SAM" id="Phobius"/>
    </source>
</evidence>
<protein>
    <recommendedName>
        <fullName evidence="2">ATP-dependent Clp protease proteolytic subunit</fullName>
    </recommendedName>
</protein>
<feature type="non-terminal residue" evidence="4">
    <location>
        <position position="1"/>
    </location>
</feature>
<dbReference type="InterPro" id="IPR001907">
    <property type="entry name" value="ClpP"/>
</dbReference>
<feature type="transmembrane region" description="Helical" evidence="3">
    <location>
        <begin position="6"/>
        <end position="28"/>
    </location>
</feature>
<dbReference type="Pfam" id="PF00574">
    <property type="entry name" value="CLP_protease"/>
    <property type="match status" value="1"/>
</dbReference>
<dbReference type="Proteomes" id="UP001165082">
    <property type="component" value="Unassembled WGS sequence"/>
</dbReference>
<sequence>MKSYADTVIITVIITVIMALLTCATDAFKPSTIIRRSHPMGTSSLRAAGGAVAQTYDGVQIGPPPDLPSLLLHNRIVYIGMPLVPQVTELIIAELLFLNYESSDKPIYMYINSPGCNNAQGQPVGFETEAFAIADCMRYIKPPVHTIALGQALGQAAMLLSMGKKGC</sequence>
<evidence type="ECO:0000256" key="1">
    <source>
        <dbReference type="ARBA" id="ARBA00007039"/>
    </source>
</evidence>
<gene>
    <name evidence="4" type="ORF">TrRE_jg216</name>
</gene>
<keyword evidence="5" id="KW-1185">Reference proteome</keyword>
<dbReference type="GO" id="GO:0006515">
    <property type="term" value="P:protein quality control for misfolded or incompletely synthesized proteins"/>
    <property type="evidence" value="ECO:0007669"/>
    <property type="project" value="TreeGrafter"/>
</dbReference>
<dbReference type="InterPro" id="IPR029045">
    <property type="entry name" value="ClpP/crotonase-like_dom_sf"/>
</dbReference>
<organism evidence="4 5">
    <name type="scientific">Triparma retinervis</name>
    <dbReference type="NCBI Taxonomy" id="2557542"/>
    <lineage>
        <taxon>Eukaryota</taxon>
        <taxon>Sar</taxon>
        <taxon>Stramenopiles</taxon>
        <taxon>Ochrophyta</taxon>
        <taxon>Bolidophyceae</taxon>
        <taxon>Parmales</taxon>
        <taxon>Triparmaceae</taxon>
        <taxon>Triparma</taxon>
    </lineage>
</organism>
<dbReference type="SUPFAM" id="SSF52096">
    <property type="entry name" value="ClpP/crotonase"/>
    <property type="match status" value="1"/>
</dbReference>
<dbReference type="AlphaFoldDB" id="A0A9W6ZMY5"/>
<dbReference type="GO" id="GO:0009368">
    <property type="term" value="C:endopeptidase Clp complex"/>
    <property type="evidence" value="ECO:0007669"/>
    <property type="project" value="TreeGrafter"/>
</dbReference>
<accession>A0A9W6ZMY5</accession>